<evidence type="ECO:0000256" key="3">
    <source>
        <dbReference type="ARBA" id="ARBA00023136"/>
    </source>
</evidence>
<dbReference type="InterPro" id="IPR050515">
    <property type="entry name" value="Beta-lactam/transpept"/>
</dbReference>
<dbReference type="Pfam" id="PF05223">
    <property type="entry name" value="MecA_N"/>
    <property type="match status" value="1"/>
</dbReference>
<dbReference type="InterPro" id="IPR012338">
    <property type="entry name" value="Beta-lactam/transpept-like"/>
</dbReference>
<dbReference type="OrthoDB" id="9766847at2"/>
<dbReference type="Pfam" id="PF03717">
    <property type="entry name" value="PBP_dimer"/>
    <property type="match status" value="1"/>
</dbReference>
<dbReference type="EMBL" id="FSRN01000001">
    <property type="protein sequence ID" value="SIO21593.1"/>
    <property type="molecule type" value="Genomic_DNA"/>
</dbReference>
<feature type="transmembrane region" description="Helical" evidence="4">
    <location>
        <begin position="12"/>
        <end position="37"/>
    </location>
</feature>
<dbReference type="SUPFAM" id="SSF54427">
    <property type="entry name" value="NTF2-like"/>
    <property type="match status" value="1"/>
</dbReference>
<dbReference type="Gene3D" id="3.40.710.10">
    <property type="entry name" value="DD-peptidase/beta-lactamase superfamily"/>
    <property type="match status" value="1"/>
</dbReference>
<dbReference type="InterPro" id="IPR032710">
    <property type="entry name" value="NTF2-like_dom_sf"/>
</dbReference>
<evidence type="ECO:0000256" key="2">
    <source>
        <dbReference type="ARBA" id="ARBA00007171"/>
    </source>
</evidence>
<dbReference type="Gene3D" id="3.10.450.100">
    <property type="entry name" value="NTF2-like, domain 1"/>
    <property type="match status" value="1"/>
</dbReference>
<accession>A0A1N6HPB1</accession>
<dbReference type="Pfam" id="PF00905">
    <property type="entry name" value="Transpeptidase"/>
    <property type="match status" value="1"/>
</dbReference>
<dbReference type="eggNOG" id="COG0768">
    <property type="taxonomic scope" value="Bacteria"/>
</dbReference>
<sequence>MRNSNTKGKKFPLWAIISTSIAAIALIVGGVIGYNAWSAARDEKAAQKTADTFIAAVEKQDYTAMSQIVSEESLAAIDYTRESMAERYVIVYGGIGAAELKVSDFSLTQNEETDEYRISYSVNMETALGELDKKSYETTLSKVDSEYQVDWDTQLIFPDMEPTDKISIIKTAGERGEILDKDGSPLATIGTSMQAGLQPSALGEGDQKTTNLEKIADTYDVAVEELENLLEQGWVTPESFVPFKILAQDAELPQATGVLYQETTARTYPLNEAAAHLIGYVGDASADDIEKNPTLSAGDLIGKSGLEATYDERLRGQKGGRIEIQTSDSELKMVLQESEVENGEDITLTIDAEIQQAAYDELTGESGSAVFMDPTDGSLLALVSTPSYDANLMSSGISSEDYQAYVDDPMSPFLARYASGYAPGSTFKVITAGIGLDAGTIIPAETQEIDGLSWQKDASWGDYKVTRVKDVPSVNLADAFAYSDNIYFAREALEMGQEVYETGLSKYIFGEDLKLPIAMNPAQISNSGTLDSEGHLADTAFGQGELLLNPIQQAVSYTPFANGGKLVYPKLTADQETAESKQAVTPESAAIIKEDLVQAVEKEYGSSHKLAVIDQKIAAKTGTAETTEAETEGEDAETNGFLLAFDAENSEYLMLAMIEGKSSGSVIDTMLPMLEKMDTFQQQ</sequence>
<name>A0A1N6HPB1_9LACT</name>
<feature type="domain" description="Penicillin-binding protein transpeptidase" evidence="5">
    <location>
        <begin position="367"/>
        <end position="662"/>
    </location>
</feature>
<dbReference type="InterPro" id="IPR036138">
    <property type="entry name" value="PBP_dimer_sf"/>
</dbReference>
<organism evidence="8 9">
    <name type="scientific">Carnobacterium alterfunditum</name>
    <dbReference type="NCBI Taxonomy" id="28230"/>
    <lineage>
        <taxon>Bacteria</taxon>
        <taxon>Bacillati</taxon>
        <taxon>Bacillota</taxon>
        <taxon>Bacilli</taxon>
        <taxon>Lactobacillales</taxon>
        <taxon>Carnobacteriaceae</taxon>
        <taxon>Carnobacterium</taxon>
    </lineage>
</organism>
<keyword evidence="4" id="KW-1133">Transmembrane helix</keyword>
<dbReference type="RefSeq" id="WP_034545641.1">
    <property type="nucleotide sequence ID" value="NZ_FSRN01000001.1"/>
</dbReference>
<dbReference type="InterPro" id="IPR007887">
    <property type="entry name" value="MecA_N"/>
</dbReference>
<comment type="subcellular location">
    <subcellularLocation>
        <location evidence="1">Cell membrane</location>
        <topology evidence="1">Single-pass membrane protein</topology>
    </subcellularLocation>
</comment>
<gene>
    <name evidence="8" type="ORF">SAMN05878443_1988</name>
</gene>
<evidence type="ECO:0000313" key="8">
    <source>
        <dbReference type="EMBL" id="SIO21593.1"/>
    </source>
</evidence>
<evidence type="ECO:0000313" key="9">
    <source>
        <dbReference type="Proteomes" id="UP000184758"/>
    </source>
</evidence>
<dbReference type="GO" id="GO:0071555">
    <property type="term" value="P:cell wall organization"/>
    <property type="evidence" value="ECO:0007669"/>
    <property type="project" value="TreeGrafter"/>
</dbReference>
<keyword evidence="4" id="KW-0812">Transmembrane</keyword>
<reference evidence="9" key="1">
    <citation type="submission" date="2016-11" db="EMBL/GenBank/DDBJ databases">
        <authorList>
            <person name="Varghese N."/>
            <person name="Submissions S."/>
        </authorList>
    </citation>
    <scope>NUCLEOTIDE SEQUENCE [LARGE SCALE GENOMIC DNA]</scope>
    <source>
        <strain evidence="9">313</strain>
    </source>
</reference>
<dbReference type="STRING" id="28230.SAMN05878443_1988"/>
<dbReference type="InterPro" id="IPR005311">
    <property type="entry name" value="PBP_dimer"/>
</dbReference>
<dbReference type="Gene3D" id="3.90.1310.10">
    <property type="entry name" value="Penicillin-binding protein 2a (Domain 2)"/>
    <property type="match status" value="1"/>
</dbReference>
<feature type="domain" description="NTF2-like N-terminal transpeptidase" evidence="7">
    <location>
        <begin position="45"/>
        <end position="164"/>
    </location>
</feature>
<comment type="similarity">
    <text evidence="2">Belongs to the transpeptidase family.</text>
</comment>
<evidence type="ECO:0000259" key="7">
    <source>
        <dbReference type="Pfam" id="PF05223"/>
    </source>
</evidence>
<evidence type="ECO:0000256" key="1">
    <source>
        <dbReference type="ARBA" id="ARBA00004162"/>
    </source>
</evidence>
<proteinExistence type="inferred from homology"/>
<protein>
    <submittedName>
        <fullName evidence="8">Penicillin-binding protein</fullName>
    </submittedName>
</protein>
<dbReference type="AlphaFoldDB" id="A0A1N6HPB1"/>
<dbReference type="InterPro" id="IPR001460">
    <property type="entry name" value="PCN-bd_Tpept"/>
</dbReference>
<dbReference type="SUPFAM" id="SSF56601">
    <property type="entry name" value="beta-lactamase/transpeptidase-like"/>
    <property type="match status" value="1"/>
</dbReference>
<dbReference type="GO" id="GO:0008658">
    <property type="term" value="F:penicillin binding"/>
    <property type="evidence" value="ECO:0007669"/>
    <property type="project" value="InterPro"/>
</dbReference>
<evidence type="ECO:0000259" key="6">
    <source>
        <dbReference type="Pfam" id="PF03717"/>
    </source>
</evidence>
<keyword evidence="3 4" id="KW-0472">Membrane</keyword>
<evidence type="ECO:0000256" key="4">
    <source>
        <dbReference type="SAM" id="Phobius"/>
    </source>
</evidence>
<dbReference type="Proteomes" id="UP000184758">
    <property type="component" value="Unassembled WGS sequence"/>
</dbReference>
<dbReference type="GO" id="GO:0005886">
    <property type="term" value="C:plasma membrane"/>
    <property type="evidence" value="ECO:0007669"/>
    <property type="project" value="UniProtKB-SubCell"/>
</dbReference>
<dbReference type="GO" id="GO:0071972">
    <property type="term" value="F:peptidoglycan L,D-transpeptidase activity"/>
    <property type="evidence" value="ECO:0007669"/>
    <property type="project" value="TreeGrafter"/>
</dbReference>
<dbReference type="Gene3D" id="3.30.1390.30">
    <property type="entry name" value="Penicillin-binding protein 2a, domain 3"/>
    <property type="match status" value="1"/>
</dbReference>
<dbReference type="PANTHER" id="PTHR30627">
    <property type="entry name" value="PEPTIDOGLYCAN D,D-TRANSPEPTIDASE"/>
    <property type="match status" value="1"/>
</dbReference>
<dbReference type="PANTHER" id="PTHR30627:SF25">
    <property type="entry name" value="PENICILLIN-BINDING PROTEIN 3"/>
    <property type="match status" value="1"/>
</dbReference>
<keyword evidence="9" id="KW-1185">Reference proteome</keyword>
<dbReference type="SUPFAM" id="SSF56519">
    <property type="entry name" value="Penicillin binding protein dimerisation domain"/>
    <property type="match status" value="1"/>
</dbReference>
<dbReference type="GO" id="GO:0046677">
    <property type="term" value="P:response to antibiotic"/>
    <property type="evidence" value="ECO:0007669"/>
    <property type="project" value="InterPro"/>
</dbReference>
<feature type="domain" description="Penicillin-binding protein dimerisation" evidence="6">
    <location>
        <begin position="171"/>
        <end position="324"/>
    </location>
</feature>
<evidence type="ECO:0000259" key="5">
    <source>
        <dbReference type="Pfam" id="PF00905"/>
    </source>
</evidence>